<protein>
    <submittedName>
        <fullName evidence="1">Uncharacterized protein</fullName>
    </submittedName>
</protein>
<dbReference type="AlphaFoldDB" id="X1NLK5"/>
<proteinExistence type="predicted"/>
<comment type="caution">
    <text evidence="1">The sequence shown here is derived from an EMBL/GenBank/DDBJ whole genome shotgun (WGS) entry which is preliminary data.</text>
</comment>
<reference evidence="1" key="1">
    <citation type="journal article" date="2014" name="Front. Microbiol.">
        <title>High frequency of phylogenetically diverse reductive dehalogenase-homologous genes in deep subseafloor sedimentary metagenomes.</title>
        <authorList>
            <person name="Kawai M."/>
            <person name="Futagami T."/>
            <person name="Toyoda A."/>
            <person name="Takaki Y."/>
            <person name="Nishi S."/>
            <person name="Hori S."/>
            <person name="Arai W."/>
            <person name="Tsubouchi T."/>
            <person name="Morono Y."/>
            <person name="Uchiyama I."/>
            <person name="Ito T."/>
            <person name="Fujiyama A."/>
            <person name="Inagaki F."/>
            <person name="Takami H."/>
        </authorList>
    </citation>
    <scope>NUCLEOTIDE SEQUENCE</scope>
    <source>
        <strain evidence="1">Expedition CK06-06</strain>
    </source>
</reference>
<evidence type="ECO:0000313" key="1">
    <source>
        <dbReference type="EMBL" id="GAI44902.1"/>
    </source>
</evidence>
<gene>
    <name evidence="1" type="ORF">S06H3_46970</name>
</gene>
<dbReference type="EMBL" id="BARV01029459">
    <property type="protein sequence ID" value="GAI44902.1"/>
    <property type="molecule type" value="Genomic_DNA"/>
</dbReference>
<organism evidence="1">
    <name type="scientific">marine sediment metagenome</name>
    <dbReference type="NCBI Taxonomy" id="412755"/>
    <lineage>
        <taxon>unclassified sequences</taxon>
        <taxon>metagenomes</taxon>
        <taxon>ecological metagenomes</taxon>
    </lineage>
</organism>
<dbReference type="Gene3D" id="3.90.1150.10">
    <property type="entry name" value="Aspartate Aminotransferase, domain 1"/>
    <property type="match status" value="1"/>
</dbReference>
<dbReference type="SUPFAM" id="SSF53383">
    <property type="entry name" value="PLP-dependent transferases"/>
    <property type="match status" value="1"/>
</dbReference>
<dbReference type="InterPro" id="IPR015422">
    <property type="entry name" value="PyrdxlP-dep_Trfase_small"/>
</dbReference>
<dbReference type="InterPro" id="IPR015424">
    <property type="entry name" value="PyrdxlP-dep_Trfase"/>
</dbReference>
<accession>X1NLK5</accession>
<feature type="non-terminal residue" evidence="1">
    <location>
        <position position="52"/>
    </location>
</feature>
<name>X1NLK5_9ZZZZ</name>
<sequence length="52" mass="5715">MNTVEKYDNYVNISMVAAVQPVVFDHAEGAMVYDEDGRRFIDCFAGIAVTAA</sequence>